<gene>
    <name evidence="2" type="ORF">AA0119_g9326</name>
</gene>
<name>A0ABY0G0E2_9PLEO</name>
<reference evidence="3" key="1">
    <citation type="journal article" date="2019" name="bioRxiv">
        <title>Genomics, evolutionary history and diagnostics of the Alternaria alternata species group including apple and Asian pear pathotypes.</title>
        <authorList>
            <person name="Armitage A.D."/>
            <person name="Cockerton H.M."/>
            <person name="Sreenivasaprasad S."/>
            <person name="Woodhall J.W."/>
            <person name="Lane C.R."/>
            <person name="Harrison R.J."/>
            <person name="Clarkson J.P."/>
        </authorList>
    </citation>
    <scope>NUCLEOTIDE SEQUENCE [LARGE SCALE GENOMIC DNA]</scope>
    <source>
        <strain evidence="3">FERA 635</strain>
    </source>
</reference>
<evidence type="ECO:0000313" key="2">
    <source>
        <dbReference type="EMBL" id="RYN94261.1"/>
    </source>
</evidence>
<dbReference type="EMBL" id="PDXF01000049">
    <property type="protein sequence ID" value="RYN94261.1"/>
    <property type="molecule type" value="Genomic_DNA"/>
</dbReference>
<feature type="compositionally biased region" description="Basic and acidic residues" evidence="1">
    <location>
        <begin position="41"/>
        <end position="53"/>
    </location>
</feature>
<dbReference type="SUPFAM" id="SSF48695">
    <property type="entry name" value="Multiheme cytochromes"/>
    <property type="match status" value="1"/>
</dbReference>
<feature type="compositionally biased region" description="Acidic residues" evidence="1">
    <location>
        <begin position="1245"/>
        <end position="1259"/>
    </location>
</feature>
<dbReference type="InterPro" id="IPR036280">
    <property type="entry name" value="Multihaem_cyt_sf"/>
</dbReference>
<feature type="compositionally biased region" description="Basic and acidic residues" evidence="1">
    <location>
        <begin position="1"/>
        <end position="10"/>
    </location>
</feature>
<feature type="region of interest" description="Disordered" evidence="1">
    <location>
        <begin position="1514"/>
        <end position="1554"/>
    </location>
</feature>
<keyword evidence="3" id="KW-1185">Reference proteome</keyword>
<feature type="region of interest" description="Disordered" evidence="1">
    <location>
        <begin position="1234"/>
        <end position="1265"/>
    </location>
</feature>
<feature type="compositionally biased region" description="Basic and acidic residues" evidence="1">
    <location>
        <begin position="1514"/>
        <end position="1525"/>
    </location>
</feature>
<feature type="compositionally biased region" description="Basic residues" evidence="1">
    <location>
        <begin position="29"/>
        <end position="40"/>
    </location>
</feature>
<comment type="caution">
    <text evidence="2">The sequence shown here is derived from an EMBL/GenBank/DDBJ whole genome shotgun (WGS) entry which is preliminary data.</text>
</comment>
<accession>A0ABY0G0E2</accession>
<feature type="region of interest" description="Disordered" evidence="1">
    <location>
        <begin position="280"/>
        <end position="304"/>
    </location>
</feature>
<feature type="compositionally biased region" description="Low complexity" evidence="1">
    <location>
        <begin position="1326"/>
        <end position="1341"/>
    </location>
</feature>
<dbReference type="Proteomes" id="UP000293195">
    <property type="component" value="Unassembled WGS sequence"/>
</dbReference>
<feature type="region of interest" description="Disordered" evidence="1">
    <location>
        <begin position="1323"/>
        <end position="1342"/>
    </location>
</feature>
<evidence type="ECO:0000313" key="3">
    <source>
        <dbReference type="Proteomes" id="UP000293195"/>
    </source>
</evidence>
<proteinExistence type="predicted"/>
<sequence>MDRKRGREDTPPGVDTDASDTTQIVARQPRTRKPVPKRPRQARDGSEHAHVPDNADEPGDNDEPESDKELEGDEQAEVEQTAKRVPKLRKRKCDGPCSRLLETRKWYKIPGSADKGARECQKCHKARKGKKPPPRKCDGPCGKLLEIEGWYKIPGSADKSARECQRCHNAREGKKRKTLQRTCDGPCGKTLEIRDWYKIPGSADESARECQKCHNAREGKKRKTLRRTCDGLCGRTLETSNWYKIPGSADESARECQKCRYARNNPLVTKASSRKFKRGDLATGSRGTRPHRLDKSTVDPTTDLSAPYQTLADVYEERVGAQLDQWTTAINAVVSSSDAPLIADDVDADDDDDDDNETAMQNPIAPLRLPLADKRNAQLSQLRNEMRSLSKAPSRDGRNYVSSFVSTKLVLSESKTIDEYRYEVKQGSERRLMAVAYGPSYSKDVALRVASSAVGILNSFPGELDLVSTPLFNGSKFVAIPAAGNKIITALLELELEGTWDPSRLRLPTPEIDKLDPLNNDKLKDTIEWTVRSMMIDPSTGESYEGTYTLPELSGVPTFRMMPNLQFYDHYGNCGFTQDPTSKEDIHKTGLYDPNVEQLEQTEGRLENNLQTEKLLRCLSAHLARTTFVRLDDFKVFCDSWTSKIATNYWHRYDVLHLFETAAGLVTIAPDERIEHRFPGLPKFPIPSRDYSRAMPVVTTIVNAWLRSGDIREAWLEGAVKYEAVCSQIVAGEPSSTACSCNEDSQHSTVHPCGSCHGIFLCSRMQKGIFAPKICASCFQLESSDPAAAIDERALKIALRNAKVRGAGTMSEALESVRKFVCRTQSPGGGLVSARWEDYMTSTMRAFSATATAHDGFRISVDAVFPFGIASSGEIHHHAPSNLRLTSTAFNSAKGIHLPAIMAVISDYIRAVGDAEEDTAESGNLHDRLESFSKSLFERLAACRRVRLKCPSTKALREKQTLNDEVFKAMHEQWVSGKLVASDQLEDAKTYKSIDAVKWSTKDLTRLKFLINQLEKEFGVSVTKSTDGCPVVARLPKTSTSSQEWSWVAAANFFFQRLDRLRKRCNRWDATIDTPITLFVECIFQICVGLWDETRPMKENAVWSLDEKKAYKKKYGDLLGLPIVLQAWHPLCLSIGHYHHGLQMRTGWPPDATEMSHRKEGVANISFETSFSNQLKRAYPSSQYQELRAEMKKINLAKEYYDPDLEPADFEMPAFEGGDEADRAADLEEALMSALGDGPVPGAFTEDEEDDATGADDSNEPSPPTRVALAREYDEIQQNFIFRHGNGTADVPGSEDIFKSMNNAAKNGNRTEFDRQRVKLQRLENPSPGSSDSSSSSGSDGFIAQFDKVDHVETYGAKQNKHQVIGKKGRKLGTVTARDRNQVLDRVTFYNAPRRSASSSESSLLQQQMHQASHGLDPKHPEQYGVEHVARMSTVSTTEYFLCNGNGCENTRIPLKYRAVADVNECIFCNLGYHKHDPERVGWCLGGEHGHEAQQSKLVDDDGYDADTCKDCSKDEGEFGDHSSEGEDEDEGIVAGTNDDKADGTEGTDDIMTD</sequence>
<feature type="region of interest" description="Disordered" evidence="1">
    <location>
        <begin position="1"/>
        <end position="89"/>
    </location>
</feature>
<protein>
    <submittedName>
        <fullName evidence="2">Uncharacterized protein</fullName>
    </submittedName>
</protein>
<feature type="compositionally biased region" description="Acidic residues" evidence="1">
    <location>
        <begin position="54"/>
        <end position="77"/>
    </location>
</feature>
<evidence type="ECO:0000256" key="1">
    <source>
        <dbReference type="SAM" id="MobiDB-lite"/>
    </source>
</evidence>
<organism evidence="2 3">
    <name type="scientific">Alternaria tenuissima</name>
    <dbReference type="NCBI Taxonomy" id="119927"/>
    <lineage>
        <taxon>Eukaryota</taxon>
        <taxon>Fungi</taxon>
        <taxon>Dikarya</taxon>
        <taxon>Ascomycota</taxon>
        <taxon>Pezizomycotina</taxon>
        <taxon>Dothideomycetes</taxon>
        <taxon>Pleosporomycetidae</taxon>
        <taxon>Pleosporales</taxon>
        <taxon>Pleosporineae</taxon>
        <taxon>Pleosporaceae</taxon>
        <taxon>Alternaria</taxon>
        <taxon>Alternaria sect. Alternaria</taxon>
        <taxon>Alternaria alternata complex</taxon>
    </lineage>
</organism>